<proteinExistence type="predicted"/>
<organism evidence="3 5">
    <name type="scientific">Limosilactobacillus antri DSM 16041</name>
    <dbReference type="NCBI Taxonomy" id="525309"/>
    <lineage>
        <taxon>Bacteria</taxon>
        <taxon>Bacillati</taxon>
        <taxon>Bacillota</taxon>
        <taxon>Bacilli</taxon>
        <taxon>Lactobacillales</taxon>
        <taxon>Lactobacillaceae</taxon>
        <taxon>Limosilactobacillus</taxon>
    </lineage>
</organism>
<dbReference type="PATRIC" id="fig|525309.8.peg.1590"/>
<reference evidence="3 5" key="1">
    <citation type="submission" date="2009-09" db="EMBL/GenBank/DDBJ databases">
        <authorList>
            <person name="Qin X."/>
            <person name="Bachman B."/>
            <person name="Battles P."/>
            <person name="Bell A."/>
            <person name="Bess C."/>
            <person name="Bickham C."/>
            <person name="Chaboub L."/>
            <person name="Chen D."/>
            <person name="Coyle M."/>
            <person name="Deiros D.R."/>
            <person name="Dinh H."/>
            <person name="Forbes L."/>
            <person name="Fowler G."/>
            <person name="Francisco L."/>
            <person name="Fu Q."/>
            <person name="Gubbala S."/>
            <person name="Hale W."/>
            <person name="Han Y."/>
            <person name="Hemphill L."/>
            <person name="Highlander S.K."/>
            <person name="Hirani K."/>
            <person name="Hogues M."/>
            <person name="Jackson L."/>
            <person name="Jakkamsetti A."/>
            <person name="Javaid M."/>
            <person name="Jiang H."/>
            <person name="Korchina V."/>
            <person name="Kovar C."/>
            <person name="Lara F."/>
            <person name="Lee S."/>
            <person name="Mata R."/>
            <person name="Mathew T."/>
            <person name="Moen C."/>
            <person name="Morales K."/>
            <person name="Munidasa M."/>
            <person name="Nazareth L."/>
            <person name="Ngo R."/>
            <person name="Nguyen L."/>
            <person name="Okwuonu G."/>
            <person name="Ongeri F."/>
            <person name="Patil S."/>
            <person name="Petrosino J."/>
            <person name="Pham C."/>
            <person name="Pham P."/>
            <person name="Pu L.-L."/>
            <person name="Puazo M."/>
            <person name="Raj R."/>
            <person name="Reid J."/>
            <person name="Rouhana J."/>
            <person name="Saada N."/>
            <person name="Shang Y."/>
            <person name="Simmons D."/>
            <person name="Thornton R."/>
            <person name="Warren J."/>
            <person name="Weissenberger G."/>
            <person name="Zhang J."/>
            <person name="Zhang L."/>
            <person name="Zhou C."/>
            <person name="Zhu D."/>
            <person name="Muzny D."/>
            <person name="Worley K."/>
            <person name="Gibbs R."/>
        </authorList>
    </citation>
    <scope>NUCLEOTIDE SEQUENCE [LARGE SCALE GENOMIC DNA]</scope>
    <source>
        <strain evidence="3 5">DSM 16041</strain>
    </source>
</reference>
<feature type="transmembrane region" description="Helical" evidence="2">
    <location>
        <begin position="146"/>
        <end position="171"/>
    </location>
</feature>
<evidence type="ECO:0000313" key="3">
    <source>
        <dbReference type="EMBL" id="EEW52995.1"/>
    </source>
</evidence>
<gene>
    <name evidence="4" type="ORF">FC31_GL001561</name>
    <name evidence="3" type="ORF">HMPREF0494_1718</name>
</gene>
<feature type="transmembrane region" description="Helical" evidence="2">
    <location>
        <begin position="110"/>
        <end position="134"/>
    </location>
</feature>
<name>C8P8S4_9LACO</name>
<feature type="transmembrane region" description="Helical" evidence="2">
    <location>
        <begin position="77"/>
        <end position="98"/>
    </location>
</feature>
<keyword evidence="2" id="KW-0472">Membrane</keyword>
<evidence type="ECO:0000313" key="6">
    <source>
        <dbReference type="Proteomes" id="UP000051883"/>
    </source>
</evidence>
<dbReference type="Proteomes" id="UP000051883">
    <property type="component" value="Unassembled WGS sequence"/>
</dbReference>
<evidence type="ECO:0000256" key="2">
    <source>
        <dbReference type="SAM" id="Phobius"/>
    </source>
</evidence>
<dbReference type="eggNOG" id="ENOG5030AGA">
    <property type="taxonomic scope" value="Bacteria"/>
</dbReference>
<evidence type="ECO:0000256" key="1">
    <source>
        <dbReference type="SAM" id="MobiDB-lite"/>
    </source>
</evidence>
<comment type="caution">
    <text evidence="3">The sequence shown here is derived from an EMBL/GenBank/DDBJ whole genome shotgun (WGS) entry which is preliminary data.</text>
</comment>
<dbReference type="Proteomes" id="UP000003675">
    <property type="component" value="Unassembled WGS sequence"/>
</dbReference>
<dbReference type="HOGENOM" id="CLU_1330496_0_0_9"/>
<evidence type="ECO:0000313" key="5">
    <source>
        <dbReference type="Proteomes" id="UP000003675"/>
    </source>
</evidence>
<dbReference type="OrthoDB" id="2329817at2"/>
<dbReference type="EMBL" id="ACLL01000051">
    <property type="protein sequence ID" value="EEW52995.1"/>
    <property type="molecule type" value="Genomic_DNA"/>
</dbReference>
<accession>C8P8S4</accession>
<sequence>MEMKKRLRTAGIIILAVVLMLLVGINSWRTVAPTTVLIAPLAGLVAASVAVGLGTVSGVATALIGGLALLLLGSADWLLVLNYLLLVLLIGWVIGWRLPLTRRLTHQQLIWLGIVAGITEFGLNLVQVAVMGAVTGAGWLIFVRLAWLPGVLTALLFAVLVGPLAAGWRWLGRQLLPPEPPSGDSADSPRGPVEIDLSHKDKRKQK</sequence>
<dbReference type="AlphaFoldDB" id="C8P8S4"/>
<keyword evidence="2" id="KW-0812">Transmembrane</keyword>
<keyword evidence="6" id="KW-1185">Reference proteome</keyword>
<reference evidence="4 6" key="2">
    <citation type="journal article" date="2015" name="Genome Announc.">
        <title>Expanding the biotechnology potential of lactobacilli through comparative genomics of 213 strains and associated genera.</title>
        <authorList>
            <person name="Sun Z."/>
            <person name="Harris H.M."/>
            <person name="McCann A."/>
            <person name="Guo C."/>
            <person name="Argimon S."/>
            <person name="Zhang W."/>
            <person name="Yang X."/>
            <person name="Jeffery I.B."/>
            <person name="Cooney J.C."/>
            <person name="Kagawa T.F."/>
            <person name="Liu W."/>
            <person name="Song Y."/>
            <person name="Salvetti E."/>
            <person name="Wrobel A."/>
            <person name="Rasinkangas P."/>
            <person name="Parkhill J."/>
            <person name="Rea M.C."/>
            <person name="O'Sullivan O."/>
            <person name="Ritari J."/>
            <person name="Douillard F.P."/>
            <person name="Paul Ross R."/>
            <person name="Yang R."/>
            <person name="Briner A.E."/>
            <person name="Felis G.E."/>
            <person name="de Vos W.M."/>
            <person name="Barrangou R."/>
            <person name="Klaenhammer T.R."/>
            <person name="Caufield P.W."/>
            <person name="Cui Y."/>
            <person name="Zhang H."/>
            <person name="O'Toole P.W."/>
        </authorList>
    </citation>
    <scope>NUCLEOTIDE SEQUENCE [LARGE SCALE GENOMIC DNA]</scope>
    <source>
        <strain evidence="4 6">DSM 16041</strain>
    </source>
</reference>
<dbReference type="EMBL" id="AZDK01000004">
    <property type="protein sequence ID" value="KRK60487.1"/>
    <property type="molecule type" value="Genomic_DNA"/>
</dbReference>
<feature type="transmembrane region" description="Helical" evidence="2">
    <location>
        <begin position="37"/>
        <end position="70"/>
    </location>
</feature>
<protein>
    <submittedName>
        <fullName evidence="3">Uncharacterized protein</fullName>
    </submittedName>
</protein>
<keyword evidence="2" id="KW-1133">Transmembrane helix</keyword>
<evidence type="ECO:0000313" key="4">
    <source>
        <dbReference type="EMBL" id="KRK60487.1"/>
    </source>
</evidence>
<feature type="region of interest" description="Disordered" evidence="1">
    <location>
        <begin position="179"/>
        <end position="206"/>
    </location>
</feature>
<feature type="transmembrane region" description="Helical" evidence="2">
    <location>
        <begin position="7"/>
        <end position="25"/>
    </location>
</feature>
<dbReference type="STRING" id="525309.HMPREF0494_1718"/>